<name>E6XBY7_CELAD</name>
<reference evidence="1 2" key="1">
    <citation type="journal article" date="2010" name="Stand. Genomic Sci.">
        <title>Complete genome sequence of Cellulophaga algicola type strain (IC166).</title>
        <authorList>
            <person name="Abt B."/>
            <person name="Lu M."/>
            <person name="Misra M."/>
            <person name="Han C."/>
            <person name="Nolan M."/>
            <person name="Lucas S."/>
            <person name="Hammon N."/>
            <person name="Deshpande S."/>
            <person name="Cheng J.F."/>
            <person name="Tapia R."/>
            <person name="Goodwin L."/>
            <person name="Pitluck S."/>
            <person name="Liolios K."/>
            <person name="Pagani I."/>
            <person name="Ivanova N."/>
            <person name="Mavromatis K."/>
            <person name="Ovchinikova G."/>
            <person name="Pati A."/>
            <person name="Chen A."/>
            <person name="Palaniappan K."/>
            <person name="Land M."/>
            <person name="Hauser L."/>
            <person name="Chang Y.J."/>
            <person name="Jeffries C.D."/>
            <person name="Detter J.C."/>
            <person name="Brambilla E."/>
            <person name="Rohde M."/>
            <person name="Tindall B.J."/>
            <person name="Goker M."/>
            <person name="Woyke T."/>
            <person name="Bristow J."/>
            <person name="Eisen J.A."/>
            <person name="Markowitz V."/>
            <person name="Hugenholtz P."/>
            <person name="Kyrpides N.C."/>
            <person name="Klenk H.P."/>
            <person name="Lapidus A."/>
        </authorList>
    </citation>
    <scope>NUCLEOTIDE SEQUENCE [LARGE SCALE GENOMIC DNA]</scope>
    <source>
        <strain evidence="2">DSM 14237 / IC166 / ACAM 630</strain>
    </source>
</reference>
<protein>
    <submittedName>
        <fullName evidence="1">Uncharacterized protein</fullName>
    </submittedName>
</protein>
<gene>
    <name evidence="1" type="ordered locus">Celal_1687</name>
</gene>
<evidence type="ECO:0000313" key="2">
    <source>
        <dbReference type="Proteomes" id="UP000008634"/>
    </source>
</evidence>
<dbReference type="KEGG" id="cao:Celal_1687"/>
<evidence type="ECO:0000313" key="1">
    <source>
        <dbReference type="EMBL" id="ADV48989.1"/>
    </source>
</evidence>
<dbReference type="STRING" id="688270.Celal_1687"/>
<sequence>MASELVYYERDWKNSSYAIYEEDNPEIPSVKVHPLWYFKIEKQLVTPYKSAPASAIIDVARVVQEAETTIVIWALK</sequence>
<organism evidence="1 2">
    <name type="scientific">Cellulophaga algicola (strain DSM 14237 / IC166 / ACAM 630)</name>
    <dbReference type="NCBI Taxonomy" id="688270"/>
    <lineage>
        <taxon>Bacteria</taxon>
        <taxon>Pseudomonadati</taxon>
        <taxon>Bacteroidota</taxon>
        <taxon>Flavobacteriia</taxon>
        <taxon>Flavobacteriales</taxon>
        <taxon>Flavobacteriaceae</taxon>
        <taxon>Cellulophaga</taxon>
    </lineage>
</organism>
<proteinExistence type="predicted"/>
<keyword evidence="2" id="KW-1185">Reference proteome</keyword>
<dbReference type="AlphaFoldDB" id="E6XBY7"/>
<accession>E6XBY7</accession>
<dbReference type="HOGENOM" id="CLU_2647874_0_0_10"/>
<dbReference type="EMBL" id="CP002453">
    <property type="protein sequence ID" value="ADV48989.1"/>
    <property type="molecule type" value="Genomic_DNA"/>
</dbReference>
<dbReference type="Proteomes" id="UP000008634">
    <property type="component" value="Chromosome"/>
</dbReference>